<keyword evidence="1" id="KW-0472">Membrane</keyword>
<gene>
    <name evidence="2" type="ORF">PDM28_11065</name>
</gene>
<evidence type="ECO:0000256" key="1">
    <source>
        <dbReference type="SAM" id="Phobius"/>
    </source>
</evidence>
<dbReference type="Proteomes" id="UP001305421">
    <property type="component" value="Chromosome"/>
</dbReference>
<keyword evidence="1" id="KW-0812">Transmembrane</keyword>
<dbReference type="RefSeq" id="WP_311182020.1">
    <property type="nucleotide sequence ID" value="NZ_CP115543.1"/>
</dbReference>
<reference evidence="2 3" key="1">
    <citation type="submission" date="2022-12" db="EMBL/GenBank/DDBJ databases">
        <title>Two new species, Stenotrophomonas aracearum and Stenotrophomonas oahuensis, isolated from Anthurium (Araceae family) in Hawaii.</title>
        <authorList>
            <person name="Chunag S.C."/>
            <person name="Dobhal S."/>
            <person name="Alvarez A."/>
            <person name="Arif M."/>
        </authorList>
    </citation>
    <scope>NUCLEOTIDE SEQUENCE [LARGE SCALE GENOMIC DNA]</scope>
    <source>
        <strain evidence="2 3">A5588</strain>
    </source>
</reference>
<protein>
    <submittedName>
        <fullName evidence="2">Super-infection exclusion protein B</fullName>
    </submittedName>
</protein>
<organism evidence="2 3">
    <name type="scientific">Stenotrophomonas aracearum</name>
    <dbReference type="NCBI Taxonomy" id="3003272"/>
    <lineage>
        <taxon>Bacteria</taxon>
        <taxon>Pseudomonadati</taxon>
        <taxon>Pseudomonadota</taxon>
        <taxon>Gammaproteobacteria</taxon>
        <taxon>Lysobacterales</taxon>
        <taxon>Lysobacteraceae</taxon>
        <taxon>Stenotrophomonas</taxon>
    </lineage>
</organism>
<feature type="transmembrane region" description="Helical" evidence="1">
    <location>
        <begin position="51"/>
        <end position="72"/>
    </location>
</feature>
<accession>A0ABY9YA05</accession>
<dbReference type="EMBL" id="CP115543">
    <property type="protein sequence ID" value="WNH47243.1"/>
    <property type="molecule type" value="Genomic_DNA"/>
</dbReference>
<proteinExistence type="predicted"/>
<dbReference type="Pfam" id="PF14163">
    <property type="entry name" value="SieB"/>
    <property type="match status" value="1"/>
</dbReference>
<evidence type="ECO:0000313" key="3">
    <source>
        <dbReference type="Proteomes" id="UP001305421"/>
    </source>
</evidence>
<keyword evidence="1" id="KW-1133">Transmembrane helix</keyword>
<keyword evidence="3" id="KW-1185">Reference proteome</keyword>
<name>A0ABY9YA05_9GAMM</name>
<evidence type="ECO:0000313" key="2">
    <source>
        <dbReference type="EMBL" id="WNH47243.1"/>
    </source>
</evidence>
<dbReference type="InterPro" id="IPR025982">
    <property type="entry name" value="SieB"/>
</dbReference>
<feature type="transmembrane region" description="Helical" evidence="1">
    <location>
        <begin position="13"/>
        <end position="31"/>
    </location>
</feature>
<sequence length="181" mass="20214">MEWLKSIAEVLKLGPRFLVAGALLTAGALFAPAKWQEVLGVGTWIGVYRGWIGLAFAVCAVLLLLTILHWAWQLALAKHATLVARRGIKRRLRSLTEEEKKILRYYVLNQTRSNSLRHQDGVVAGLSTAGIIYLASQTGHHFDGFAFNIVDYAWSVLQKEPDLLNGETTEARCDRSAKPWD</sequence>